<dbReference type="GO" id="GO:0016579">
    <property type="term" value="P:protein deubiquitination"/>
    <property type="evidence" value="ECO:0007669"/>
    <property type="project" value="InterPro"/>
</dbReference>
<keyword evidence="5" id="KW-0833">Ubl conjugation pathway</keyword>
<proteinExistence type="inferred from homology"/>
<gene>
    <name evidence="11" type="primary">PLEST010009</name>
    <name evidence="11" type="ORF">PLESTB_001037900</name>
</gene>
<dbReference type="EC" id="3.4.19.12" evidence="3"/>
<feature type="compositionally biased region" description="Low complexity" evidence="8">
    <location>
        <begin position="379"/>
        <end position="391"/>
    </location>
</feature>
<dbReference type="PROSITE" id="PS00972">
    <property type="entry name" value="USP_1"/>
    <property type="match status" value="1"/>
</dbReference>
<feature type="region of interest" description="Disordered" evidence="8">
    <location>
        <begin position="984"/>
        <end position="1004"/>
    </location>
</feature>
<dbReference type="PROSITE" id="PS00973">
    <property type="entry name" value="USP_2"/>
    <property type="match status" value="1"/>
</dbReference>
<dbReference type="InterPro" id="IPR035927">
    <property type="entry name" value="DUSP-like_sf"/>
</dbReference>
<evidence type="ECO:0000256" key="4">
    <source>
        <dbReference type="ARBA" id="ARBA00022670"/>
    </source>
</evidence>
<dbReference type="InterPro" id="IPR050185">
    <property type="entry name" value="Ub_carboxyl-term_hydrolase"/>
</dbReference>
<evidence type="ECO:0000256" key="1">
    <source>
        <dbReference type="ARBA" id="ARBA00000707"/>
    </source>
</evidence>
<feature type="region of interest" description="Disordered" evidence="8">
    <location>
        <begin position="1449"/>
        <end position="1518"/>
    </location>
</feature>
<dbReference type="Pfam" id="PF06337">
    <property type="entry name" value="DUSP"/>
    <property type="match status" value="1"/>
</dbReference>
<comment type="similarity">
    <text evidence="2">Belongs to the peptidase C19 family.</text>
</comment>
<sequence length="1629" mass="164327">MTAAGKSEAVEVELLEKNASWTVGSIGYLVSTTWWNTWVQYTNYTGPGLGATGPPAASHLQLPGGGSPRPGPISNTDLLPPGHCSLSPAAGSCQQLPAAPTSTASPAAAPNPEDVPLRTGLLEQRDFVVVSAGSWQRLTSWYAGGPAVARRVVAEAPPGPAGAGTGRWGRLALYPLRLEVCYKAGGKERTAVVSIDPGASLATLKARACAALGVAESEVALWDYTGGRAVRSLEVPAPEDESSPSSGAGAVSTTAPMAVEDGTPAAPAADGGGSGGASMDVDAAAGAGGGAAADGVKAAAGKDGGGGGVMGRPLREVPLLEGQLLRLRRTDDADSDADDDEDACGSDNENDTAPPAAGKKKAGKKVAVPAAEAGGAAAVRRASAAGSSRSDGGSGSGAPAPPATARTSGGGGGGGAFGGNRLGNRWGAVEDNVLTRDGQPPGLAGLSNLGNTCFMNSSLQCLAHAVPLMSAFLGGAYLLDLNRTNPLGMKGELAEAFGALMEQLWRGGLSSVTPRSFKAKIGRFAPQFSGYAQHDSQEFLAFLLDGLHEDTNRIKNKPYIEEKDQPGRADEEVAAEAWSNYRARNDSLVVDHFQGLFKSTVDCPQCGFNSVKFDPFMYLSLPLPESRRRVVEVVLVRTDGCQLPTRMALELPSGATLTDMMRAAAREAGLPDSVVSSPESHLVTARPLRPFASSGNEELLLLPDCRMRLADAMEAGGGSSSGGGGYNLRSSANNDSGLVVYYYPDASRGPRAEGLSPVVVHFKRPERSRASSWARNVWCGAPLVLYMPADRPPYDPDRVSKVSLHPGSRYEYEISNWADCPLGAALLKALRPIQRRPFALPPPAAAAAAPQDGAAAPAGGGGGDGPVQPAVAAAPMEEDDVPVAAAAAAGGGEEVAVAQPGTPAWEGGRAAVANAAAAAGAESALEWCGGAGAAAAALDGADSGSELMEGLEPLAAAAAAADAAPAAAAAGGGLAGGGGGGEYGDASMPGTPQRAACGSAEDDVGAAGPAALPAVILAGPPTEEDAGGLGPEGVRPFDMWSAQAAPQPQQSTWADDNGGEGDNGGDAGAAAPLTGPPFSLKLANNKGDSVLWGGTYDKGLDVEHHREFLLLFSEACTAPAATADADADAPSSSGSTPAAAAAVVGPYAAELLDSPREHSSLGEHRRRSAAGPQPVSLDACMTTFLQPERLAESDAWYCPRCKSHVCADKKLDLWSLPEVLVVHLKRFSYTRYSRNKLDTRVDFPLHQLDLRPYVMRGQGVQPVYDLFAVSNHYGSMGGGHYTAYAKLPSPPPAAREQAQADGAGAAAEESSALPGEGDRWYCFDDSHVSAVEPEVVRSPAAYVLFYRRRAEAAADPPGLGEMLQGLRTRRSAVAQEVAAAAGGGPADDGPSARGGGGGGAAARGGGLDLGSDHRPEPDQDQDQGSRGGGGGGGAVSIAAAAVAAQAARNGGDGEEGLGVQGRSMDTLTRGSRDSAAAGGRGGGGSGGSTDAYGDADGAVAPGPSSPTPMSVGNTYGGDGDVVYDAGDYDAFALDGGCGGGGALVQPPGSPAEPDPDLNNNDLSCLYNEVEEMDRDSDVASAGGNDLDAEEDVAGEGEGEGTSGRGAAGGFGVSGLGRAGLNLMSTSPPN</sequence>
<evidence type="ECO:0000256" key="2">
    <source>
        <dbReference type="ARBA" id="ARBA00009085"/>
    </source>
</evidence>
<accession>A0A9W6BPM4</accession>
<organism evidence="11 12">
    <name type="scientific">Pleodorina starrii</name>
    <dbReference type="NCBI Taxonomy" id="330485"/>
    <lineage>
        <taxon>Eukaryota</taxon>
        <taxon>Viridiplantae</taxon>
        <taxon>Chlorophyta</taxon>
        <taxon>core chlorophytes</taxon>
        <taxon>Chlorophyceae</taxon>
        <taxon>CS clade</taxon>
        <taxon>Chlamydomonadales</taxon>
        <taxon>Volvocaceae</taxon>
        <taxon>Pleodorina</taxon>
    </lineage>
</organism>
<dbReference type="InterPro" id="IPR038765">
    <property type="entry name" value="Papain-like_cys_pep_sf"/>
</dbReference>
<comment type="caution">
    <text evidence="11">The sequence shown here is derived from an EMBL/GenBank/DDBJ whole genome shotgun (WGS) entry which is preliminary data.</text>
</comment>
<evidence type="ECO:0000256" key="8">
    <source>
        <dbReference type="SAM" id="MobiDB-lite"/>
    </source>
</evidence>
<keyword evidence="12" id="KW-1185">Reference proteome</keyword>
<evidence type="ECO:0000256" key="3">
    <source>
        <dbReference type="ARBA" id="ARBA00012759"/>
    </source>
</evidence>
<keyword evidence="7" id="KW-0788">Thiol protease</keyword>
<feature type="domain" description="USP" evidence="9">
    <location>
        <begin position="444"/>
        <end position="1349"/>
    </location>
</feature>
<dbReference type="InterPro" id="IPR006615">
    <property type="entry name" value="Pept_C19_DUSP"/>
</dbReference>
<dbReference type="InterPro" id="IPR001394">
    <property type="entry name" value="Peptidase_C19_UCH"/>
</dbReference>
<dbReference type="InterPro" id="IPR018200">
    <property type="entry name" value="USP_CS"/>
</dbReference>
<evidence type="ECO:0000256" key="5">
    <source>
        <dbReference type="ARBA" id="ARBA00022786"/>
    </source>
</evidence>
<dbReference type="EMBL" id="BRXU01000014">
    <property type="protein sequence ID" value="GLC55869.1"/>
    <property type="molecule type" value="Genomic_DNA"/>
</dbReference>
<feature type="compositionally biased region" description="Acidic residues" evidence="8">
    <location>
        <begin position="333"/>
        <end position="350"/>
    </location>
</feature>
<feature type="compositionally biased region" description="Gly residues" evidence="8">
    <location>
        <begin position="408"/>
        <end position="421"/>
    </location>
</feature>
<dbReference type="PANTHER" id="PTHR21646">
    <property type="entry name" value="UBIQUITIN CARBOXYL-TERMINAL HYDROLASE"/>
    <property type="match status" value="1"/>
</dbReference>
<feature type="compositionally biased region" description="Low complexity" evidence="8">
    <location>
        <begin position="1043"/>
        <end position="1056"/>
    </location>
</feature>
<feature type="region of interest" description="Disordered" evidence="8">
    <location>
        <begin position="1574"/>
        <end position="1629"/>
    </location>
</feature>
<feature type="compositionally biased region" description="Gly residues" evidence="8">
    <location>
        <begin position="1478"/>
        <end position="1487"/>
    </location>
</feature>
<keyword evidence="4" id="KW-0645">Protease</keyword>
<feature type="compositionally biased region" description="Low complexity" evidence="8">
    <location>
        <begin position="1294"/>
        <end position="1314"/>
    </location>
</feature>
<protein>
    <recommendedName>
        <fullName evidence="3">ubiquitinyl hydrolase 1</fullName>
        <ecNumber evidence="3">3.4.19.12</ecNumber>
    </recommendedName>
</protein>
<keyword evidence="6" id="KW-0378">Hydrolase</keyword>
<reference evidence="11 12" key="1">
    <citation type="journal article" date="2023" name="Commun. Biol.">
        <title>Reorganization of the ancestral sex-determining regions during the evolution of trioecy in Pleodorina starrii.</title>
        <authorList>
            <person name="Takahashi K."/>
            <person name="Suzuki S."/>
            <person name="Kawai-Toyooka H."/>
            <person name="Yamamoto K."/>
            <person name="Hamaji T."/>
            <person name="Ootsuki R."/>
            <person name="Yamaguchi H."/>
            <person name="Kawachi M."/>
            <person name="Higashiyama T."/>
            <person name="Nozaki H."/>
        </authorList>
    </citation>
    <scope>NUCLEOTIDE SEQUENCE [LARGE SCALE GENOMIC DNA]</scope>
    <source>
        <strain evidence="11 12">NIES-4479</strain>
    </source>
</reference>
<feature type="region of interest" description="Disordered" evidence="8">
    <location>
        <begin position="1376"/>
        <end position="1433"/>
    </location>
</feature>
<feature type="region of interest" description="Disordered" evidence="8">
    <location>
        <begin position="1538"/>
        <end position="1562"/>
    </location>
</feature>
<dbReference type="PANTHER" id="PTHR21646:SF24">
    <property type="entry name" value="UBIQUITIN CARBOXYL-TERMINAL HYDROLASE"/>
    <property type="match status" value="1"/>
</dbReference>
<name>A0A9W6BPM4_9CHLO</name>
<evidence type="ECO:0000259" key="10">
    <source>
        <dbReference type="PROSITE" id="PS51283"/>
    </source>
</evidence>
<feature type="compositionally biased region" description="Polar residues" evidence="8">
    <location>
        <begin position="243"/>
        <end position="254"/>
    </location>
</feature>
<dbReference type="PROSITE" id="PS50235">
    <property type="entry name" value="USP_3"/>
    <property type="match status" value="1"/>
</dbReference>
<dbReference type="CDD" id="cd02674">
    <property type="entry name" value="Peptidase_C19R"/>
    <property type="match status" value="1"/>
</dbReference>
<dbReference type="GO" id="GO:0004843">
    <property type="term" value="F:cysteine-type deubiquitinase activity"/>
    <property type="evidence" value="ECO:0007669"/>
    <property type="project" value="UniProtKB-EC"/>
</dbReference>
<dbReference type="Proteomes" id="UP001165080">
    <property type="component" value="Unassembled WGS sequence"/>
</dbReference>
<feature type="region of interest" description="Disordered" evidence="8">
    <location>
        <begin position="1288"/>
        <end position="1314"/>
    </location>
</feature>
<dbReference type="GO" id="GO:0006508">
    <property type="term" value="P:proteolysis"/>
    <property type="evidence" value="ECO:0007669"/>
    <property type="project" value="UniProtKB-KW"/>
</dbReference>
<feature type="compositionally biased region" description="Gly residues" evidence="8">
    <location>
        <begin position="1381"/>
        <end position="1408"/>
    </location>
</feature>
<evidence type="ECO:0000259" key="9">
    <source>
        <dbReference type="PROSITE" id="PS50235"/>
    </source>
</evidence>
<feature type="domain" description="DUSP" evidence="10">
    <location>
        <begin position="1"/>
        <end position="154"/>
    </location>
</feature>
<dbReference type="Pfam" id="PF00443">
    <property type="entry name" value="UCH"/>
    <property type="match status" value="1"/>
</dbReference>
<dbReference type="Gene3D" id="3.30.2230.10">
    <property type="entry name" value="DUSP-like"/>
    <property type="match status" value="1"/>
</dbReference>
<feature type="region of interest" description="Disordered" evidence="8">
    <location>
        <begin position="55"/>
        <end position="113"/>
    </location>
</feature>
<feature type="region of interest" description="Disordered" evidence="8">
    <location>
        <begin position="379"/>
        <end position="421"/>
    </location>
</feature>
<feature type="compositionally biased region" description="Low complexity" evidence="8">
    <location>
        <begin position="1488"/>
        <end position="1498"/>
    </location>
</feature>
<dbReference type="SUPFAM" id="SSF143791">
    <property type="entry name" value="DUSP-like"/>
    <property type="match status" value="1"/>
</dbReference>
<feature type="region of interest" description="Disordered" evidence="8">
    <location>
        <begin position="234"/>
        <end position="254"/>
    </location>
</feature>
<feature type="region of interest" description="Disordered" evidence="8">
    <location>
        <begin position="1043"/>
        <end position="1075"/>
    </location>
</feature>
<feature type="compositionally biased region" description="Low complexity" evidence="8">
    <location>
        <begin position="97"/>
        <end position="110"/>
    </location>
</feature>
<feature type="region of interest" description="Disordered" evidence="8">
    <location>
        <begin position="842"/>
        <end position="870"/>
    </location>
</feature>
<dbReference type="InterPro" id="IPR028889">
    <property type="entry name" value="USP"/>
</dbReference>
<feature type="region of interest" description="Disordered" evidence="8">
    <location>
        <begin position="327"/>
        <end position="364"/>
    </location>
</feature>
<evidence type="ECO:0000313" key="11">
    <source>
        <dbReference type="EMBL" id="GLC55869.1"/>
    </source>
</evidence>
<dbReference type="SUPFAM" id="SSF54001">
    <property type="entry name" value="Cysteine proteinases"/>
    <property type="match status" value="1"/>
</dbReference>
<comment type="catalytic activity">
    <reaction evidence="1">
        <text>Thiol-dependent hydrolysis of ester, thioester, amide, peptide and isopeptide bonds formed by the C-terminal Gly of ubiquitin (a 76-residue protein attached to proteins as an intracellular targeting signal).</text>
        <dbReference type="EC" id="3.4.19.12"/>
    </reaction>
</comment>
<dbReference type="PROSITE" id="PS51283">
    <property type="entry name" value="DUSP"/>
    <property type="match status" value="1"/>
</dbReference>
<feature type="compositionally biased region" description="Low complexity" evidence="8">
    <location>
        <begin position="845"/>
        <end position="857"/>
    </location>
</feature>
<dbReference type="Gene3D" id="3.90.70.10">
    <property type="entry name" value="Cysteine proteinases"/>
    <property type="match status" value="2"/>
</dbReference>
<feature type="compositionally biased region" description="Gly residues" evidence="8">
    <location>
        <begin position="1599"/>
        <end position="1617"/>
    </location>
</feature>
<evidence type="ECO:0000256" key="7">
    <source>
        <dbReference type="ARBA" id="ARBA00022807"/>
    </source>
</evidence>
<evidence type="ECO:0000256" key="6">
    <source>
        <dbReference type="ARBA" id="ARBA00022801"/>
    </source>
</evidence>
<dbReference type="SMART" id="SM00695">
    <property type="entry name" value="DUSP"/>
    <property type="match status" value="1"/>
</dbReference>
<feature type="compositionally biased region" description="Acidic residues" evidence="8">
    <location>
        <begin position="1586"/>
        <end position="1598"/>
    </location>
</feature>
<evidence type="ECO:0000313" key="12">
    <source>
        <dbReference type="Proteomes" id="UP001165080"/>
    </source>
</evidence>